<proteinExistence type="predicted"/>
<sequence>MYCYAGLAKRLVKTCFPYLIPHQVIPNQVIPVTQLEPLHACNIIKPKEVYFVELEQLFKPISDEEAWAATVAWAEARAQKLEPTIYSAQHNNFYISNGNQHFFSDI</sequence>
<dbReference type="EMBL" id="MN739683">
    <property type="protein sequence ID" value="QHT20898.1"/>
    <property type="molecule type" value="Genomic_DNA"/>
</dbReference>
<accession>A0A6C0DWP3</accession>
<protein>
    <submittedName>
        <fullName evidence="1">Uncharacterized protein</fullName>
    </submittedName>
</protein>
<evidence type="ECO:0000313" key="1">
    <source>
        <dbReference type="EMBL" id="QHT20898.1"/>
    </source>
</evidence>
<dbReference type="AlphaFoldDB" id="A0A6C0DWP3"/>
<name>A0A6C0DWP3_9ZZZZ</name>
<organism evidence="1">
    <name type="scientific">viral metagenome</name>
    <dbReference type="NCBI Taxonomy" id="1070528"/>
    <lineage>
        <taxon>unclassified sequences</taxon>
        <taxon>metagenomes</taxon>
        <taxon>organismal metagenomes</taxon>
    </lineage>
</organism>
<reference evidence="1" key="1">
    <citation type="journal article" date="2020" name="Nature">
        <title>Giant virus diversity and host interactions through global metagenomics.</title>
        <authorList>
            <person name="Schulz F."/>
            <person name="Roux S."/>
            <person name="Paez-Espino D."/>
            <person name="Jungbluth S."/>
            <person name="Walsh D.A."/>
            <person name="Denef V.J."/>
            <person name="McMahon K.D."/>
            <person name="Konstantinidis K.T."/>
            <person name="Eloe-Fadrosh E.A."/>
            <person name="Kyrpides N.C."/>
            <person name="Woyke T."/>
        </authorList>
    </citation>
    <scope>NUCLEOTIDE SEQUENCE</scope>
    <source>
        <strain evidence="1">GVMAG-M-3300023174-75</strain>
    </source>
</reference>